<evidence type="ECO:0000313" key="4">
    <source>
        <dbReference type="EMBL" id="PWJ44927.1"/>
    </source>
</evidence>
<dbReference type="RefSeq" id="WP_109616390.1">
    <property type="nucleotide sequence ID" value="NZ_QGDO01000001.1"/>
</dbReference>
<keyword evidence="5" id="KW-1185">Reference proteome</keyword>
<dbReference type="Proteomes" id="UP000245535">
    <property type="component" value="Unassembled WGS sequence"/>
</dbReference>
<keyword evidence="2" id="KW-0732">Signal</keyword>
<feature type="region of interest" description="Disordered" evidence="1">
    <location>
        <begin position="162"/>
        <end position="200"/>
    </location>
</feature>
<feature type="compositionally biased region" description="Polar residues" evidence="1">
    <location>
        <begin position="162"/>
        <end position="179"/>
    </location>
</feature>
<dbReference type="EMBL" id="QGDO01000001">
    <property type="protein sequence ID" value="PWJ44927.1"/>
    <property type="molecule type" value="Genomic_DNA"/>
</dbReference>
<dbReference type="AlphaFoldDB" id="A0A316A591"/>
<feature type="domain" description="Secretion system C-terminal sorting" evidence="3">
    <location>
        <begin position="360"/>
        <end position="430"/>
    </location>
</feature>
<evidence type="ECO:0000256" key="2">
    <source>
        <dbReference type="SAM" id="SignalP"/>
    </source>
</evidence>
<protein>
    <submittedName>
        <fullName evidence="4">Putative secreted protein (Por secretion system target)</fullName>
    </submittedName>
</protein>
<evidence type="ECO:0000313" key="5">
    <source>
        <dbReference type="Proteomes" id="UP000245535"/>
    </source>
</evidence>
<organism evidence="4 5">
    <name type="scientific">Sediminitomix flava</name>
    <dbReference type="NCBI Taxonomy" id="379075"/>
    <lineage>
        <taxon>Bacteria</taxon>
        <taxon>Pseudomonadati</taxon>
        <taxon>Bacteroidota</taxon>
        <taxon>Cytophagia</taxon>
        <taxon>Cytophagales</taxon>
        <taxon>Flammeovirgaceae</taxon>
        <taxon>Sediminitomix</taxon>
    </lineage>
</organism>
<dbReference type="InterPro" id="IPR026444">
    <property type="entry name" value="Secre_tail"/>
</dbReference>
<feature type="chain" id="PRO_5016248160" evidence="2">
    <location>
        <begin position="21"/>
        <end position="432"/>
    </location>
</feature>
<name>A0A316A591_SEDFL</name>
<feature type="region of interest" description="Disordered" evidence="1">
    <location>
        <begin position="45"/>
        <end position="73"/>
    </location>
</feature>
<feature type="compositionally biased region" description="Low complexity" evidence="1">
    <location>
        <begin position="190"/>
        <end position="200"/>
    </location>
</feature>
<evidence type="ECO:0000256" key="1">
    <source>
        <dbReference type="SAM" id="MobiDB-lite"/>
    </source>
</evidence>
<comment type="caution">
    <text evidence="4">The sequence shown here is derived from an EMBL/GenBank/DDBJ whole genome shotgun (WGS) entry which is preliminary data.</text>
</comment>
<feature type="compositionally biased region" description="Polar residues" evidence="1">
    <location>
        <begin position="52"/>
        <end position="73"/>
    </location>
</feature>
<dbReference type="Pfam" id="PF18962">
    <property type="entry name" value="Por_Secre_tail"/>
    <property type="match status" value="1"/>
</dbReference>
<dbReference type="OrthoDB" id="1443240at2"/>
<feature type="signal peptide" evidence="2">
    <location>
        <begin position="1"/>
        <end position="20"/>
    </location>
</feature>
<proteinExistence type="predicted"/>
<dbReference type="NCBIfam" id="TIGR04183">
    <property type="entry name" value="Por_Secre_tail"/>
    <property type="match status" value="1"/>
</dbReference>
<accession>A0A316A591</accession>
<reference evidence="4 5" key="1">
    <citation type="submission" date="2018-03" db="EMBL/GenBank/DDBJ databases">
        <title>Genomic Encyclopedia of Archaeal and Bacterial Type Strains, Phase II (KMG-II): from individual species to whole genera.</title>
        <authorList>
            <person name="Goeker M."/>
        </authorList>
    </citation>
    <scope>NUCLEOTIDE SEQUENCE [LARGE SCALE GENOMIC DNA]</scope>
    <source>
        <strain evidence="4 5">DSM 28229</strain>
    </source>
</reference>
<evidence type="ECO:0000259" key="3">
    <source>
        <dbReference type="Pfam" id="PF18962"/>
    </source>
</evidence>
<gene>
    <name evidence="4" type="ORF">BC781_1011316</name>
</gene>
<sequence length="432" mass="47068">MIRPLLLLTLTLFYSPFLFAQHTSVDLNSLGGSRSPYDWANSSSWDAGGSPGASTDKTVTLPDSDNSGGLSTSQIESKLTNGYHIESSTNLEMTFGGVLNIYGVLVIEGDLTLTNATINIEGGALIVTGNFTQESTLGNSATINLKNSAKIIVDGNYSVTSDGSGSTSEVSTDGTQTDITVGGDLSVNQSNSGTSSISTGTGSLYVNGNTSGNGTVNGSSPSVGIKGDTSEADLNLQSFLNTIENETSANSVLPVDIISFTAIQRHHSILLEWLTAYELDNDYYEIQSSIDGINFEILGRVYGSSDSDQLIKYSYEDQRRSLKPRYYRLKQVDTNGNFSYLKTIYHTPTIDNIEEKIVAFPNPTYGKLQIDMERSDIEDIYVIDANGNREKMDFQMSLWGEINIDLSEKKKGLYFIEVMTLSKRHHLKIILK</sequence>